<evidence type="ECO:0000313" key="3">
    <source>
        <dbReference type="EMBL" id="PAX08834.1"/>
    </source>
</evidence>
<keyword evidence="4" id="KW-1185">Reference proteome</keyword>
<comment type="caution">
    <text evidence="3">The sequence shown here is derived from an EMBL/GenBank/DDBJ whole genome shotgun (WGS) entry which is preliminary data.</text>
</comment>
<protein>
    <recommendedName>
        <fullName evidence="5">Cell wall polymerase</fullName>
    </recommendedName>
</protein>
<organism evidence="3 4">
    <name type="scientific">Sphingomonas lenta</name>
    <dbReference type="NCBI Taxonomy" id="1141887"/>
    <lineage>
        <taxon>Bacteria</taxon>
        <taxon>Pseudomonadati</taxon>
        <taxon>Pseudomonadota</taxon>
        <taxon>Alphaproteobacteria</taxon>
        <taxon>Sphingomonadales</taxon>
        <taxon>Sphingomonadaceae</taxon>
        <taxon>Sphingomonas</taxon>
    </lineage>
</organism>
<dbReference type="RefSeq" id="WP_095997345.1">
    <property type="nucleotide sequence ID" value="NZ_NSLI01000002.1"/>
</dbReference>
<reference evidence="4" key="1">
    <citation type="submission" date="2017-09" db="EMBL/GenBank/DDBJ databases">
        <authorList>
            <person name="Feng G."/>
            <person name="Zhu H."/>
        </authorList>
    </citation>
    <scope>NUCLEOTIDE SEQUENCE [LARGE SCALE GENOMIC DNA]</scope>
    <source>
        <strain evidence="4">1PNM-20</strain>
    </source>
</reference>
<feature type="transmembrane region" description="Helical" evidence="2">
    <location>
        <begin position="93"/>
        <end position="112"/>
    </location>
</feature>
<feature type="region of interest" description="Disordered" evidence="1">
    <location>
        <begin position="363"/>
        <end position="382"/>
    </location>
</feature>
<keyword evidence="2" id="KW-1133">Transmembrane helix</keyword>
<feature type="transmembrane region" description="Helical" evidence="2">
    <location>
        <begin position="336"/>
        <end position="355"/>
    </location>
</feature>
<feature type="transmembrane region" description="Helical" evidence="2">
    <location>
        <begin position="149"/>
        <end position="169"/>
    </location>
</feature>
<feature type="transmembrane region" description="Helical" evidence="2">
    <location>
        <begin position="224"/>
        <end position="239"/>
    </location>
</feature>
<evidence type="ECO:0000256" key="1">
    <source>
        <dbReference type="SAM" id="MobiDB-lite"/>
    </source>
</evidence>
<dbReference type="OrthoDB" id="5520726at2"/>
<feature type="compositionally biased region" description="Polar residues" evidence="1">
    <location>
        <begin position="363"/>
        <end position="375"/>
    </location>
</feature>
<name>A0A2A2SHS5_9SPHN</name>
<proteinExistence type="predicted"/>
<feature type="transmembrane region" description="Helical" evidence="2">
    <location>
        <begin position="312"/>
        <end position="330"/>
    </location>
</feature>
<feature type="transmembrane region" description="Helical" evidence="2">
    <location>
        <begin position="284"/>
        <end position="305"/>
    </location>
</feature>
<evidence type="ECO:0000256" key="2">
    <source>
        <dbReference type="SAM" id="Phobius"/>
    </source>
</evidence>
<gene>
    <name evidence="3" type="ORF">CKY28_05615</name>
</gene>
<dbReference type="EMBL" id="NSLI01000002">
    <property type="protein sequence ID" value="PAX08834.1"/>
    <property type="molecule type" value="Genomic_DNA"/>
</dbReference>
<keyword evidence="2" id="KW-0472">Membrane</keyword>
<keyword evidence="2" id="KW-0812">Transmembrane</keyword>
<evidence type="ECO:0008006" key="5">
    <source>
        <dbReference type="Google" id="ProtNLM"/>
    </source>
</evidence>
<dbReference type="AlphaFoldDB" id="A0A2A2SHS5"/>
<sequence length="391" mass="39974">MNGIIRRLASRALSMVSRALPPHLSSWSRAMGSELAEIPDDRAALAFAVGCLRATLTLVIAARLRSARDLLFPSAPLAWSSTTMNGISARPRLLGLICGAGAVASGLAYMLAAGAPSRYLLVNLAALVIGATAWLVLTRTARARPAWAGAAALALALPILLTALFGVAADGAWRWVSVGPISLQVSLIVLPVMIVLYARRPDAIGTIGMVVAALALAAQPDRAMAGVLLAALVALLCVAPSRHAITAAVAATLAFGWTLLKPDTLPASPFVDQVFYTAFDVHPLAGLAVVIGAVALVMPAVIGTLRGGGERPALLAFGGCWFGVVVAAALDNHPTPLVGYGGSAVLGYLLSVALLPNGVRGTSGANASGSQPVTDRSTDRSMPELRVAGLI</sequence>
<feature type="transmembrane region" description="Helical" evidence="2">
    <location>
        <begin position="175"/>
        <end position="196"/>
    </location>
</feature>
<feature type="transmembrane region" description="Helical" evidence="2">
    <location>
        <begin position="203"/>
        <end position="218"/>
    </location>
</feature>
<feature type="transmembrane region" description="Helical" evidence="2">
    <location>
        <begin position="118"/>
        <end position="137"/>
    </location>
</feature>
<accession>A0A2A2SHS5</accession>
<evidence type="ECO:0000313" key="4">
    <source>
        <dbReference type="Proteomes" id="UP000218151"/>
    </source>
</evidence>
<dbReference type="Proteomes" id="UP000218151">
    <property type="component" value="Unassembled WGS sequence"/>
</dbReference>